<dbReference type="InterPro" id="IPR035093">
    <property type="entry name" value="RelE/ParE_toxin_dom_sf"/>
</dbReference>
<proteinExistence type="predicted"/>
<dbReference type="Proteomes" id="UP000563838">
    <property type="component" value="Unassembled WGS sequence"/>
</dbReference>
<dbReference type="SUPFAM" id="SSF143011">
    <property type="entry name" value="RelE-like"/>
    <property type="match status" value="1"/>
</dbReference>
<evidence type="ECO:0000313" key="3">
    <source>
        <dbReference type="Proteomes" id="UP000563838"/>
    </source>
</evidence>
<comment type="caution">
    <text evidence="2">The sequence shown here is derived from an EMBL/GenBank/DDBJ whole genome shotgun (WGS) entry which is preliminary data.</text>
</comment>
<dbReference type="NCBIfam" id="TIGR02385">
    <property type="entry name" value="RelE_StbE"/>
    <property type="match status" value="1"/>
</dbReference>
<name>A0A7J9NK37_METMI</name>
<accession>A0A7J9NK37</accession>
<sequence length="95" mass="11451">MTYNIEISEDAYKAFKKLQKKNKKQLEIINKKIKEIMENPDHYKPLRNDMKGIRRVHIDKSFVLTYKIDGNTIIIIDFDHHDKIYLINLILESFE</sequence>
<dbReference type="InterPro" id="IPR007712">
    <property type="entry name" value="RelE/ParE_toxin"/>
</dbReference>
<dbReference type="EC" id="3.1.-.-" evidence="2"/>
<dbReference type="EMBL" id="JACDUI010000003">
    <property type="protein sequence ID" value="MBA2841295.1"/>
    <property type="molecule type" value="Genomic_DNA"/>
</dbReference>
<keyword evidence="1" id="KW-1277">Toxin-antitoxin system</keyword>
<dbReference type="Gene3D" id="3.30.2310.20">
    <property type="entry name" value="RelE-like"/>
    <property type="match status" value="1"/>
</dbReference>
<evidence type="ECO:0000313" key="2">
    <source>
        <dbReference type="EMBL" id="MBA2841295.1"/>
    </source>
</evidence>
<reference evidence="2 3" key="1">
    <citation type="submission" date="2020-07" db="EMBL/GenBank/DDBJ databases">
        <title>Genomic Encyclopedia of Type Strains, Phase IV (KMG-V): Genome sequencing to study the core and pangenomes of soil and plant-associated prokaryotes.</title>
        <authorList>
            <person name="Whitman W."/>
        </authorList>
    </citation>
    <scope>NUCLEOTIDE SEQUENCE [LARGE SCALE GENOMIC DNA]</scope>
    <source>
        <strain evidence="2 3">A4</strain>
    </source>
</reference>
<dbReference type="AlphaFoldDB" id="A0A7J9NK37"/>
<dbReference type="GO" id="GO:0016787">
    <property type="term" value="F:hydrolase activity"/>
    <property type="evidence" value="ECO:0007669"/>
    <property type="project" value="UniProtKB-KW"/>
</dbReference>
<gene>
    <name evidence="2" type="ORF">HNP87_001844</name>
</gene>
<dbReference type="Pfam" id="PF05016">
    <property type="entry name" value="ParE_toxin"/>
    <property type="match status" value="1"/>
</dbReference>
<evidence type="ECO:0000256" key="1">
    <source>
        <dbReference type="ARBA" id="ARBA00022649"/>
    </source>
</evidence>
<keyword evidence="2" id="KW-0378">Hydrolase</keyword>
<dbReference type="RefSeq" id="WP_012193239.1">
    <property type="nucleotide sequence ID" value="NZ_JACDUI010000003.1"/>
</dbReference>
<protein>
    <submittedName>
        <fullName evidence="2">mRNA interferase RelE/StbE/toxin YoeB</fullName>
        <ecNumber evidence="2">3.1.-.-</ecNumber>
    </submittedName>
</protein>
<organism evidence="2 3">
    <name type="scientific">Methanococcus maripaludis</name>
    <name type="common">Methanococcus deltae</name>
    <dbReference type="NCBI Taxonomy" id="39152"/>
    <lineage>
        <taxon>Archaea</taxon>
        <taxon>Methanobacteriati</taxon>
        <taxon>Methanobacteriota</taxon>
        <taxon>Methanomada group</taxon>
        <taxon>Methanococci</taxon>
        <taxon>Methanococcales</taxon>
        <taxon>Methanococcaceae</taxon>
        <taxon>Methanococcus</taxon>
    </lineage>
</organism>